<dbReference type="PANTHER" id="PTHR12353:SF31">
    <property type="entry name" value="LD44824P"/>
    <property type="match status" value="1"/>
</dbReference>
<feature type="region of interest" description="Disordered" evidence="2">
    <location>
        <begin position="1"/>
        <end position="57"/>
    </location>
</feature>
<evidence type="ECO:0000256" key="2">
    <source>
        <dbReference type="SAM" id="MobiDB-lite"/>
    </source>
</evidence>
<keyword evidence="4" id="KW-1185">Reference proteome</keyword>
<dbReference type="Pfam" id="PF03359">
    <property type="entry name" value="GKAP"/>
    <property type="match status" value="1"/>
</dbReference>
<dbReference type="GO" id="GO:0098978">
    <property type="term" value="C:glutamatergic synapse"/>
    <property type="evidence" value="ECO:0007669"/>
    <property type="project" value="TreeGrafter"/>
</dbReference>
<feature type="compositionally biased region" description="Polar residues" evidence="2">
    <location>
        <begin position="359"/>
        <end position="372"/>
    </location>
</feature>
<evidence type="ECO:0000313" key="3">
    <source>
        <dbReference type="EMBL" id="CAI5446355.1"/>
    </source>
</evidence>
<dbReference type="PANTHER" id="PTHR12353">
    <property type="entry name" value="DISKS LARGE-ASSOCIATED PROTEIN DAP SAP90/PSD-95-ASSOCIATED PROTEIN"/>
    <property type="match status" value="1"/>
</dbReference>
<gene>
    <name evidence="3" type="ORF">CAMP_LOCUS8992</name>
</gene>
<feature type="compositionally biased region" description="Polar residues" evidence="2">
    <location>
        <begin position="386"/>
        <end position="397"/>
    </location>
</feature>
<dbReference type="InterPro" id="IPR005026">
    <property type="entry name" value="SAPAP"/>
</dbReference>
<feature type="region of interest" description="Disordered" evidence="2">
    <location>
        <begin position="385"/>
        <end position="418"/>
    </location>
</feature>
<dbReference type="GO" id="GO:0060090">
    <property type="term" value="F:molecular adaptor activity"/>
    <property type="evidence" value="ECO:0007669"/>
    <property type="project" value="TreeGrafter"/>
</dbReference>
<dbReference type="Proteomes" id="UP001152747">
    <property type="component" value="Unassembled WGS sequence"/>
</dbReference>
<feature type="region of interest" description="Disordered" evidence="2">
    <location>
        <begin position="75"/>
        <end position="99"/>
    </location>
</feature>
<dbReference type="GO" id="GO:0023052">
    <property type="term" value="P:signaling"/>
    <property type="evidence" value="ECO:0007669"/>
    <property type="project" value="InterPro"/>
</dbReference>
<feature type="region of interest" description="Disordered" evidence="2">
    <location>
        <begin position="328"/>
        <end position="373"/>
    </location>
</feature>
<dbReference type="AlphaFoldDB" id="A0A9P1IKM3"/>
<evidence type="ECO:0000256" key="1">
    <source>
        <dbReference type="ARBA" id="ARBA00008839"/>
    </source>
</evidence>
<dbReference type="GO" id="GO:0099572">
    <property type="term" value="C:postsynaptic specialization"/>
    <property type="evidence" value="ECO:0007669"/>
    <property type="project" value="TreeGrafter"/>
</dbReference>
<evidence type="ECO:0000313" key="4">
    <source>
        <dbReference type="Proteomes" id="UP001152747"/>
    </source>
</evidence>
<name>A0A9P1IKM3_9PELO</name>
<dbReference type="OrthoDB" id="10036956at2759"/>
<sequence>MEKPAKKTAIGAFFGRFNRSKSRDISDETIHNNSKKTDIHHNPISSSSSTSTSKDEDLIQNSLGEFFRRFSNFRSSSRNRAESSESTPKPLKGRQPGGIMKSEQDLANAIKTTPNSHFSRQNHVTFSSGAMSEMDLRNVTTRNYHVTMPDDDFGFGEKSPRGFLSENDLTTGNIEIGENVSRTPSYLKLSCSIYGYSKSPKKVDSEASEAIRHMGESLVERRLKMFNQPQARNNEFSSPIVTHVSTSSESKSAHSNFEVSTPLQPKNNRIQAIQNMGNNVSTPQPIRDLINKFDSLDLCGSIKKEDLKDDENVEKIQPHRLIINETVQEFEKDPNGNETTEEVSEKSKSSDFEDVEIGSTATTNGEDNNSQPGEHFKIALDVESDSGISGSGNFSPESSKRAAGEAENSEENENEFQKLHDSVKKELQQKMEEASKDLENVDDLPEICADSLRAANGNAHLLVRKKFGKFEELIGKYLKPIEGDPMPVNSADLEAFWATIDMELSGIRKEFEKVEKFRNAQWNPEAVEEEKEEVKKIEPKKVVPKKKVEMSAEAKEKIEKQRQAAEARRAEMRSKMRQKMAEIQKNTNEKLES</sequence>
<feature type="compositionally biased region" description="Basic and acidic residues" evidence="2">
    <location>
        <begin position="21"/>
        <end position="41"/>
    </location>
</feature>
<comment type="similarity">
    <text evidence="1">Belongs to the SAPAP family.</text>
</comment>
<accession>A0A9P1IKM3</accession>
<dbReference type="EMBL" id="CANHGI010000003">
    <property type="protein sequence ID" value="CAI5446355.1"/>
    <property type="molecule type" value="Genomic_DNA"/>
</dbReference>
<organism evidence="3 4">
    <name type="scientific">Caenorhabditis angaria</name>
    <dbReference type="NCBI Taxonomy" id="860376"/>
    <lineage>
        <taxon>Eukaryota</taxon>
        <taxon>Metazoa</taxon>
        <taxon>Ecdysozoa</taxon>
        <taxon>Nematoda</taxon>
        <taxon>Chromadorea</taxon>
        <taxon>Rhabditida</taxon>
        <taxon>Rhabditina</taxon>
        <taxon>Rhabditomorpha</taxon>
        <taxon>Rhabditoidea</taxon>
        <taxon>Rhabditidae</taxon>
        <taxon>Peloderinae</taxon>
        <taxon>Caenorhabditis</taxon>
    </lineage>
</organism>
<comment type="caution">
    <text evidence="3">The sequence shown here is derived from an EMBL/GenBank/DDBJ whole genome shotgun (WGS) entry which is preliminary data.</text>
</comment>
<protein>
    <submittedName>
        <fullName evidence="3">Uncharacterized protein</fullName>
    </submittedName>
</protein>
<feature type="region of interest" description="Disordered" evidence="2">
    <location>
        <begin position="545"/>
        <end position="593"/>
    </location>
</feature>
<proteinExistence type="inferred from homology"/>
<reference evidence="3" key="1">
    <citation type="submission" date="2022-11" db="EMBL/GenBank/DDBJ databases">
        <authorList>
            <person name="Kikuchi T."/>
        </authorList>
    </citation>
    <scope>NUCLEOTIDE SEQUENCE</scope>
    <source>
        <strain evidence="3">PS1010</strain>
    </source>
</reference>